<feature type="domain" description="Hemerythrin-like" evidence="1">
    <location>
        <begin position="40"/>
        <end position="129"/>
    </location>
</feature>
<accession>A0A399SHW7</accession>
<keyword evidence="3" id="KW-1185">Reference proteome</keyword>
<proteinExistence type="predicted"/>
<name>A0A399SHW7_9BACT</name>
<dbReference type="Pfam" id="PF01814">
    <property type="entry name" value="Hemerythrin"/>
    <property type="match status" value="1"/>
</dbReference>
<dbReference type="AlphaFoldDB" id="A0A399SHW7"/>
<dbReference type="OrthoDB" id="9793254at2"/>
<reference evidence="3" key="1">
    <citation type="submission" date="2018-08" db="EMBL/GenBank/DDBJ databases">
        <title>Mucilaginibacter sp. MYSH2.</title>
        <authorList>
            <person name="Seo T."/>
        </authorList>
    </citation>
    <scope>NUCLEOTIDE SEQUENCE [LARGE SCALE GENOMIC DNA]</scope>
    <source>
        <strain evidence="3">KIRAN</strain>
    </source>
</reference>
<evidence type="ECO:0000259" key="1">
    <source>
        <dbReference type="Pfam" id="PF01814"/>
    </source>
</evidence>
<dbReference type="Proteomes" id="UP000266005">
    <property type="component" value="Unassembled WGS sequence"/>
</dbReference>
<protein>
    <recommendedName>
        <fullName evidence="1">Hemerythrin-like domain-containing protein</fullName>
    </recommendedName>
</protein>
<dbReference type="EMBL" id="QWGE01000001">
    <property type="protein sequence ID" value="RIJ43110.1"/>
    <property type="molecule type" value="Genomic_DNA"/>
</dbReference>
<dbReference type="InterPro" id="IPR012312">
    <property type="entry name" value="Hemerythrin-like"/>
</dbReference>
<sequence>MKRHPSLIPISRQHHGGLLTARLLQHGAPPYKGMPTTPEAKRGYVIDYLNQHLLPHFKLEEETVFILAADFSEGLKQQVDAFVAAHQQLQQLILALPGFAPELLPDKLDEIGKLLEQHIRQEERVFFEQVQKDLPPDQLQFLEHLVLKHLA</sequence>
<dbReference type="Gene3D" id="1.20.120.520">
    <property type="entry name" value="nmb1532 protein domain like"/>
    <property type="match status" value="1"/>
</dbReference>
<comment type="caution">
    <text evidence="2">The sequence shown here is derived from an EMBL/GenBank/DDBJ whole genome shotgun (WGS) entry which is preliminary data.</text>
</comment>
<gene>
    <name evidence="2" type="ORF">D1627_04590</name>
</gene>
<organism evidence="2 3">
    <name type="scientific">Pontibacter oryzae</name>
    <dbReference type="NCBI Taxonomy" id="2304593"/>
    <lineage>
        <taxon>Bacteria</taxon>
        <taxon>Pseudomonadati</taxon>
        <taxon>Bacteroidota</taxon>
        <taxon>Cytophagia</taxon>
        <taxon>Cytophagales</taxon>
        <taxon>Hymenobacteraceae</taxon>
        <taxon>Pontibacter</taxon>
    </lineage>
</organism>
<dbReference type="RefSeq" id="WP_119430991.1">
    <property type="nucleotide sequence ID" value="NZ_QWGE01000001.1"/>
</dbReference>
<evidence type="ECO:0000313" key="2">
    <source>
        <dbReference type="EMBL" id="RIJ43110.1"/>
    </source>
</evidence>
<evidence type="ECO:0000313" key="3">
    <source>
        <dbReference type="Proteomes" id="UP000266005"/>
    </source>
</evidence>